<dbReference type="Proteomes" id="UP001324634">
    <property type="component" value="Chromosome"/>
</dbReference>
<dbReference type="AlphaFoldDB" id="A0AAX4HTW7"/>
<evidence type="ECO:0000313" key="1">
    <source>
        <dbReference type="EMBL" id="WPU66354.1"/>
    </source>
</evidence>
<dbReference type="KEGG" id="psti:SOO65_06300"/>
<reference evidence="1 2" key="1">
    <citation type="submission" date="2023-11" db="EMBL/GenBank/DDBJ databases">
        <title>Peredibacter starrii A3.12.</title>
        <authorList>
            <person name="Mitchell R.J."/>
        </authorList>
    </citation>
    <scope>NUCLEOTIDE SEQUENCE [LARGE SCALE GENOMIC DNA]</scope>
    <source>
        <strain evidence="1 2">A3.12</strain>
    </source>
</reference>
<name>A0AAX4HTW7_9BACT</name>
<gene>
    <name evidence="1" type="ORF">SOO65_06300</name>
</gene>
<organism evidence="1 2">
    <name type="scientific">Peredibacter starrii</name>
    <dbReference type="NCBI Taxonomy" id="28202"/>
    <lineage>
        <taxon>Bacteria</taxon>
        <taxon>Pseudomonadati</taxon>
        <taxon>Bdellovibrionota</taxon>
        <taxon>Bacteriovoracia</taxon>
        <taxon>Bacteriovoracales</taxon>
        <taxon>Bacteriovoracaceae</taxon>
        <taxon>Peredibacter</taxon>
    </lineage>
</organism>
<evidence type="ECO:0000313" key="2">
    <source>
        <dbReference type="Proteomes" id="UP001324634"/>
    </source>
</evidence>
<dbReference type="EMBL" id="CP139487">
    <property type="protein sequence ID" value="WPU66354.1"/>
    <property type="molecule type" value="Genomic_DNA"/>
</dbReference>
<sequence length="107" mass="12680">MKIQEFKATSGRYSHYDPERERDIFKLFQEQLKASSLKELLAFSLIMEDHAMAMAPGSYPTWSQFSHLTNPKRELYEMVNPLILKISHPEFFNRITLSQEFAFLKDF</sequence>
<accession>A0AAX4HTW7</accession>
<dbReference type="RefSeq" id="WP_321398485.1">
    <property type="nucleotide sequence ID" value="NZ_CP139487.1"/>
</dbReference>
<protein>
    <submittedName>
        <fullName evidence="1">Uncharacterized protein</fullName>
    </submittedName>
</protein>
<keyword evidence="2" id="KW-1185">Reference proteome</keyword>
<proteinExistence type="predicted"/>